<dbReference type="EMBL" id="CP017241">
    <property type="protein sequence ID" value="APO72942.1"/>
    <property type="molecule type" value="Genomic_DNA"/>
</dbReference>
<reference evidence="2 3" key="1">
    <citation type="submission" date="2016-09" db="EMBL/GenBank/DDBJ databases">
        <title>The complete genome sequences of Rhizobium gallicum, symbiovars gallicum and phaseoli, symbionts associated to common bean (Phaseolus vulgaris).</title>
        <authorList>
            <person name="Bustos P."/>
            <person name="Santamaria R.I."/>
            <person name="Perez-Carrascal O.M."/>
            <person name="Juarez S."/>
            <person name="Lozano L."/>
            <person name="Martinez-Flores I."/>
            <person name="Martinez-Romero E."/>
            <person name="Cevallos M."/>
            <person name="Romero D."/>
            <person name="Davila G."/>
            <person name="Gonzalez V."/>
        </authorList>
    </citation>
    <scope>NUCLEOTIDE SEQUENCE [LARGE SCALE GENOMIC DNA]</scope>
    <source>
        <strain evidence="2 3">8C-3</strain>
    </source>
</reference>
<evidence type="ECO:0000256" key="1">
    <source>
        <dbReference type="SAM" id="MobiDB-lite"/>
    </source>
</evidence>
<sequence length="100" mass="11069">MRNDKSPCHQAPATRYTKSPPHGGLCAFWRPENAWSPLEATSRPGPRSNTPPNSAMRLNQDVVARRLAAVDAAEKHLRSRAFSGESIPSGEGTKALWWIY</sequence>
<dbReference type="AlphaFoldDB" id="A0A1L5NYE7"/>
<feature type="region of interest" description="Disordered" evidence="1">
    <location>
        <begin position="1"/>
        <end position="22"/>
    </location>
</feature>
<feature type="region of interest" description="Disordered" evidence="1">
    <location>
        <begin position="37"/>
        <end position="57"/>
    </location>
</feature>
<feature type="compositionally biased region" description="Polar residues" evidence="1">
    <location>
        <begin position="47"/>
        <end position="57"/>
    </location>
</feature>
<evidence type="ECO:0000313" key="2">
    <source>
        <dbReference type="EMBL" id="APO72942.1"/>
    </source>
</evidence>
<evidence type="ECO:0000313" key="3">
    <source>
        <dbReference type="Proteomes" id="UP000185109"/>
    </source>
</evidence>
<accession>A0A1L5NYE7</accession>
<dbReference type="Proteomes" id="UP000185109">
    <property type="component" value="Chromosome"/>
</dbReference>
<proteinExistence type="predicted"/>
<organism evidence="2 3">
    <name type="scientific">Rhizobium etli 8C-3</name>
    <dbReference type="NCBI Taxonomy" id="538025"/>
    <lineage>
        <taxon>Bacteria</taxon>
        <taxon>Pseudomonadati</taxon>
        <taxon>Pseudomonadota</taxon>
        <taxon>Alphaproteobacteria</taxon>
        <taxon>Hyphomicrobiales</taxon>
        <taxon>Rhizobiaceae</taxon>
        <taxon>Rhizobium/Agrobacterium group</taxon>
        <taxon>Rhizobium</taxon>
    </lineage>
</organism>
<name>A0A1L5NYE7_RHIET</name>
<gene>
    <name evidence="2" type="ORF">AM571_CH00083</name>
</gene>
<protein>
    <submittedName>
        <fullName evidence="2">Uncharacterized protein</fullName>
    </submittedName>
</protein>